<feature type="transmembrane region" description="Helical" evidence="8">
    <location>
        <begin position="34"/>
        <end position="57"/>
    </location>
</feature>
<dbReference type="Pfam" id="PF00230">
    <property type="entry name" value="MIP"/>
    <property type="match status" value="1"/>
</dbReference>
<evidence type="ECO:0000256" key="6">
    <source>
        <dbReference type="RuleBase" id="RU000477"/>
    </source>
</evidence>
<feature type="transmembrane region" description="Helical" evidence="8">
    <location>
        <begin position="110"/>
        <end position="128"/>
    </location>
</feature>
<evidence type="ECO:0000256" key="5">
    <source>
        <dbReference type="ARBA" id="ARBA00023136"/>
    </source>
</evidence>
<feature type="region of interest" description="Disordered" evidence="7">
    <location>
        <begin position="1"/>
        <end position="26"/>
    </location>
</feature>
<evidence type="ECO:0000313" key="9">
    <source>
        <dbReference type="EMBL" id="GLD66131.1"/>
    </source>
</evidence>
<dbReference type="InterPro" id="IPR034294">
    <property type="entry name" value="Aquaporin_transptr"/>
</dbReference>
<comment type="similarity">
    <text evidence="2 6">Belongs to the MIP/aquaporin (TC 1.A.8) family.</text>
</comment>
<dbReference type="GO" id="GO:0015250">
    <property type="term" value="F:water channel activity"/>
    <property type="evidence" value="ECO:0007669"/>
    <property type="project" value="TreeGrafter"/>
</dbReference>
<comment type="caution">
    <text evidence="9">The sequence shown here is derived from an EMBL/GenBank/DDBJ whole genome shotgun (WGS) entry which is preliminary data.</text>
</comment>
<name>A0AAD3N544_LATJO</name>
<keyword evidence="4 8" id="KW-1133">Transmembrane helix</keyword>
<dbReference type="PANTHER" id="PTHR45665">
    <property type="entry name" value="AQUAPORIN-8"/>
    <property type="match status" value="1"/>
</dbReference>
<dbReference type="FunFam" id="1.20.1080.10:FF:000019">
    <property type="entry name" value="AQuaPorin or aquaglyceroporin related"/>
    <property type="match status" value="1"/>
</dbReference>
<dbReference type="InterPro" id="IPR023277">
    <property type="entry name" value="Aquaporin_8"/>
</dbReference>
<keyword evidence="10" id="KW-1185">Reference proteome</keyword>
<keyword evidence="3 6" id="KW-0812">Transmembrane</keyword>
<comment type="subcellular location">
    <subcellularLocation>
        <location evidence="1">Membrane</location>
        <topology evidence="1">Multi-pass membrane protein</topology>
    </subcellularLocation>
</comment>
<evidence type="ECO:0000256" key="3">
    <source>
        <dbReference type="ARBA" id="ARBA00022692"/>
    </source>
</evidence>
<dbReference type="PRINTS" id="PR02020">
    <property type="entry name" value="AQUAPORIN8"/>
</dbReference>
<dbReference type="SUPFAM" id="SSF81338">
    <property type="entry name" value="Aquaporin-like"/>
    <property type="match status" value="1"/>
</dbReference>
<dbReference type="InterPro" id="IPR000425">
    <property type="entry name" value="MIP"/>
</dbReference>
<dbReference type="Proteomes" id="UP001279410">
    <property type="component" value="Unassembled WGS sequence"/>
</dbReference>
<evidence type="ECO:0000256" key="8">
    <source>
        <dbReference type="SAM" id="Phobius"/>
    </source>
</evidence>
<reference evidence="9" key="1">
    <citation type="submission" date="2022-08" db="EMBL/GenBank/DDBJ databases">
        <title>Genome sequencing of akame (Lates japonicus).</title>
        <authorList>
            <person name="Hashiguchi Y."/>
            <person name="Takahashi H."/>
        </authorList>
    </citation>
    <scope>NUCLEOTIDE SEQUENCE</scope>
    <source>
        <strain evidence="9">Kochi</strain>
    </source>
</reference>
<keyword evidence="5 8" id="KW-0472">Membrane</keyword>
<feature type="transmembrane region" description="Helical" evidence="8">
    <location>
        <begin position="69"/>
        <end position="90"/>
    </location>
</feature>
<keyword evidence="6" id="KW-0813">Transport</keyword>
<gene>
    <name evidence="9" type="ORF">AKAME5_001755000</name>
</gene>
<evidence type="ECO:0000256" key="2">
    <source>
        <dbReference type="ARBA" id="ARBA00006175"/>
    </source>
</evidence>
<proteinExistence type="inferred from homology"/>
<dbReference type="PANTHER" id="PTHR45665:SF11">
    <property type="entry name" value="AQUAPORIN 8B-RELATED"/>
    <property type="match status" value="1"/>
</dbReference>
<evidence type="ECO:0000256" key="4">
    <source>
        <dbReference type="ARBA" id="ARBA00022989"/>
    </source>
</evidence>
<evidence type="ECO:0000256" key="1">
    <source>
        <dbReference type="ARBA" id="ARBA00004141"/>
    </source>
</evidence>
<dbReference type="GO" id="GO:0005886">
    <property type="term" value="C:plasma membrane"/>
    <property type="evidence" value="ECO:0007669"/>
    <property type="project" value="TreeGrafter"/>
</dbReference>
<feature type="transmembrane region" description="Helical" evidence="8">
    <location>
        <begin position="228"/>
        <end position="249"/>
    </location>
</feature>
<feature type="transmembrane region" description="Helical" evidence="8">
    <location>
        <begin position="157"/>
        <end position="177"/>
    </location>
</feature>
<dbReference type="Gene3D" id="1.20.1080.10">
    <property type="entry name" value="Glycerol uptake facilitator protein"/>
    <property type="match status" value="1"/>
</dbReference>
<dbReference type="PRINTS" id="PR00783">
    <property type="entry name" value="MINTRINSICP"/>
</dbReference>
<sequence length="259" mass="27306">MDDKTLEMGEVGTSLMTSEAKPTPARPPNKFERLFQPCLGELVGTTFFVFIGCVSVIENVESAGRLQPALVHGLAVAIMVACMDGISGSHFNPPFTLAIYLCGGMEMNMVVPYLACQLLGGVLGAAMAKAMTSRENYTKAQGAAFALLQSEGQIGGALFGEIAMTCLVTMVVLLGAVNSKTKSPLAPFMVGCTVIINVLAGGDVSGTCLNPARAFGPAIVSNYWTYHWVYWVGPIGGGLIAAVLVRLLLGDRNIRLLLK</sequence>
<evidence type="ECO:0000256" key="7">
    <source>
        <dbReference type="SAM" id="MobiDB-lite"/>
    </source>
</evidence>
<protein>
    <submittedName>
        <fullName evidence="9">Aquaporin-8-like protein</fullName>
    </submittedName>
</protein>
<evidence type="ECO:0000313" key="10">
    <source>
        <dbReference type="Proteomes" id="UP001279410"/>
    </source>
</evidence>
<dbReference type="EMBL" id="BRZM01000088">
    <property type="protein sequence ID" value="GLD66131.1"/>
    <property type="molecule type" value="Genomic_DNA"/>
</dbReference>
<dbReference type="InterPro" id="IPR023271">
    <property type="entry name" value="Aquaporin-like"/>
</dbReference>
<accession>A0AAD3N544</accession>
<organism evidence="9 10">
    <name type="scientific">Lates japonicus</name>
    <name type="common">Japanese lates</name>
    <dbReference type="NCBI Taxonomy" id="270547"/>
    <lineage>
        <taxon>Eukaryota</taxon>
        <taxon>Metazoa</taxon>
        <taxon>Chordata</taxon>
        <taxon>Craniata</taxon>
        <taxon>Vertebrata</taxon>
        <taxon>Euteleostomi</taxon>
        <taxon>Actinopterygii</taxon>
        <taxon>Neopterygii</taxon>
        <taxon>Teleostei</taxon>
        <taxon>Neoteleostei</taxon>
        <taxon>Acanthomorphata</taxon>
        <taxon>Carangaria</taxon>
        <taxon>Carangaria incertae sedis</taxon>
        <taxon>Centropomidae</taxon>
        <taxon>Lates</taxon>
    </lineage>
</organism>
<dbReference type="AlphaFoldDB" id="A0AAD3N544"/>